<accession>A0A6I8LPQ8</accession>
<dbReference type="Gene3D" id="3.40.309.10">
    <property type="entry name" value="Aldehyde Dehydrogenase, Chain A, domain 2"/>
    <property type="match status" value="1"/>
</dbReference>
<dbReference type="SUPFAM" id="SSF53720">
    <property type="entry name" value="ALDH-like"/>
    <property type="match status" value="1"/>
</dbReference>
<dbReference type="EC" id="1.2.1.3" evidence="6"/>
<evidence type="ECO:0000256" key="3">
    <source>
        <dbReference type="PROSITE-ProRule" id="PRU10007"/>
    </source>
</evidence>
<dbReference type="RefSeq" id="WP_155543445.1">
    <property type="nucleotide sequence ID" value="NZ_CABVGP010000001.1"/>
</dbReference>
<dbReference type="FunFam" id="3.40.309.10:FF:000012">
    <property type="entry name" value="Betaine aldehyde dehydrogenase"/>
    <property type="match status" value="1"/>
</dbReference>
<dbReference type="PROSITE" id="PS00687">
    <property type="entry name" value="ALDEHYDE_DEHYDR_GLU"/>
    <property type="match status" value="1"/>
</dbReference>
<gene>
    <name evidence="6" type="ORF">AA23TX_03469</name>
</gene>
<dbReference type="AlphaFoldDB" id="A0A6I8LPQ8"/>
<name>A0A6I8LPQ8_9PSEU</name>
<feature type="domain" description="Aldehyde dehydrogenase" evidence="5">
    <location>
        <begin position="13"/>
        <end position="470"/>
    </location>
</feature>
<dbReference type="InterPro" id="IPR016163">
    <property type="entry name" value="Ald_DH_C"/>
</dbReference>
<dbReference type="Proteomes" id="UP000399805">
    <property type="component" value="Unassembled WGS sequence"/>
</dbReference>
<evidence type="ECO:0000259" key="5">
    <source>
        <dbReference type="Pfam" id="PF00171"/>
    </source>
</evidence>
<dbReference type="InterPro" id="IPR016160">
    <property type="entry name" value="Ald_DH_CS_CYS"/>
</dbReference>
<reference evidence="6 7" key="1">
    <citation type="submission" date="2019-09" db="EMBL/GenBank/DDBJ databases">
        <authorList>
            <person name="Leyn A S."/>
        </authorList>
    </citation>
    <scope>NUCLEOTIDE SEQUENCE [LARGE SCALE GENOMIC DNA]</scope>
    <source>
        <strain evidence="6">AA231_1</strain>
    </source>
</reference>
<comment type="similarity">
    <text evidence="1 4">Belongs to the aldehyde dehydrogenase family.</text>
</comment>
<dbReference type="FunFam" id="3.40.605.10:FF:000007">
    <property type="entry name" value="NAD/NADP-dependent betaine aldehyde dehydrogenase"/>
    <property type="match status" value="1"/>
</dbReference>
<dbReference type="Gene3D" id="3.40.605.10">
    <property type="entry name" value="Aldehyde Dehydrogenase, Chain A, domain 1"/>
    <property type="match status" value="1"/>
</dbReference>
<organism evidence="6 7">
    <name type="scientific">Amycolatopsis camponoti</name>
    <dbReference type="NCBI Taxonomy" id="2606593"/>
    <lineage>
        <taxon>Bacteria</taxon>
        <taxon>Bacillati</taxon>
        <taxon>Actinomycetota</taxon>
        <taxon>Actinomycetes</taxon>
        <taxon>Pseudonocardiales</taxon>
        <taxon>Pseudonocardiaceae</taxon>
        <taxon>Amycolatopsis</taxon>
    </lineage>
</organism>
<evidence type="ECO:0000313" key="6">
    <source>
        <dbReference type="EMBL" id="VVJ18448.1"/>
    </source>
</evidence>
<feature type="active site" evidence="3">
    <location>
        <position position="244"/>
    </location>
</feature>
<dbReference type="InterPro" id="IPR015590">
    <property type="entry name" value="Aldehyde_DH_dom"/>
</dbReference>
<dbReference type="PROSITE" id="PS00070">
    <property type="entry name" value="ALDEHYDE_DEHYDR_CYS"/>
    <property type="match status" value="1"/>
</dbReference>
<dbReference type="PANTHER" id="PTHR11699">
    <property type="entry name" value="ALDEHYDE DEHYDROGENASE-RELATED"/>
    <property type="match status" value="1"/>
</dbReference>
<evidence type="ECO:0000313" key="7">
    <source>
        <dbReference type="Proteomes" id="UP000399805"/>
    </source>
</evidence>
<dbReference type="InterPro" id="IPR016162">
    <property type="entry name" value="Ald_DH_N"/>
</dbReference>
<keyword evidence="7" id="KW-1185">Reference proteome</keyword>
<evidence type="ECO:0000256" key="4">
    <source>
        <dbReference type="RuleBase" id="RU003345"/>
    </source>
</evidence>
<dbReference type="EMBL" id="CABVGP010000001">
    <property type="protein sequence ID" value="VVJ18448.1"/>
    <property type="molecule type" value="Genomic_DNA"/>
</dbReference>
<dbReference type="InterPro" id="IPR029510">
    <property type="entry name" value="Ald_DH_CS_GLU"/>
</dbReference>
<dbReference type="InterPro" id="IPR016161">
    <property type="entry name" value="Ald_DH/histidinol_DH"/>
</dbReference>
<keyword evidence="2 4" id="KW-0560">Oxidoreductase</keyword>
<dbReference type="GO" id="GO:0004029">
    <property type="term" value="F:aldehyde dehydrogenase (NAD+) activity"/>
    <property type="evidence" value="ECO:0007669"/>
    <property type="project" value="UniProtKB-EC"/>
</dbReference>
<dbReference type="Pfam" id="PF00171">
    <property type="entry name" value="Aldedh"/>
    <property type="match status" value="1"/>
</dbReference>
<evidence type="ECO:0000256" key="1">
    <source>
        <dbReference type="ARBA" id="ARBA00009986"/>
    </source>
</evidence>
<proteinExistence type="inferred from homology"/>
<sequence length="491" mass="52251">MNLETVFTSRWSSRREEDRFVVEDPATGHHLATVQGGGAAEVDAAVRAAHEGFLAWSRRPAVERGRLLLEVARQIRLHADELAELESRENGKPKSQARAFDLESCIAIFELFGSLTHEMPGAVRDTGYSLDVTTLQPFGVIGAIIPFNWPPIHTAGKTAPALAAGNAVVLKPPEQAPLTILRLAEIIQSVLPDDVVHVVAGKGSVGAVLAGHPLVRKLSFTGAPTTGVAVSKTAAENLTPTLMELGGKNPLVIFEDAVLDDAVAAALEGGYFNQGEACTAASRLLVHRSVHDEVVERLSRAVAGLRVGRGLDETTHVGPLVTALQQRRVLDYIDIGVQEGAVIGAQAQLPVDPELAEGFYVAPTLLTGVTPDMRVAKEEIFGPVVCVIPFDDEAEAVAIANNTDFGLVAGVYTADSARALRVGRGIEAGIVFVNNYNRAVIGTPFGGTKHSGYGREHAAETLREFGYSKTMRLPSGMNPVPRWAVVDELLG</sequence>
<evidence type="ECO:0000256" key="2">
    <source>
        <dbReference type="ARBA" id="ARBA00023002"/>
    </source>
</evidence>
<protein>
    <submittedName>
        <fullName evidence="6">Aldehyde dehydrogenase (EC)</fullName>
        <ecNumber evidence="6">1.2.1.3</ecNumber>
    </submittedName>
</protein>